<dbReference type="InterPro" id="IPR011225">
    <property type="entry name" value="IV_sec_VirJ"/>
</dbReference>
<keyword evidence="1" id="KW-0732">Signal</keyword>
<dbReference type="InterPro" id="IPR010333">
    <property type="entry name" value="VirJ"/>
</dbReference>
<evidence type="ECO:0000313" key="4">
    <source>
        <dbReference type="Proteomes" id="UP000249769"/>
    </source>
</evidence>
<dbReference type="AlphaFoldDB" id="A0A2W5HGJ0"/>
<evidence type="ECO:0000256" key="1">
    <source>
        <dbReference type="SAM" id="SignalP"/>
    </source>
</evidence>
<sequence>MRKSSMLKAVLAASALFAAPLLVSGAVFAQDKPSYETGMIPADHIMVPDGDIQASIFLISDANGWTDADETRARALVEKGVAVVGIDFKEYLKALEADDDECIYMISDIESLSQQIQRTAGTGSYRLPIVTGIGKGGTLALAMIAQSPVSTLREAVAVDPKAGLPLQKILCTPATKDKVDGETVYGLTDGALPAPVSVIFTPDADQKGRDHVNALLKLHPDIDVTDVTDKADEVLTQTLSDKVDAAGDSDNPLGLPITVLEAKPVMDTMAVIYSGDGGWRDLDEEVGSALQKQGVPVIGVDALRYFWKEKEPKEVASDLTRIIDTYRKEWKVRNVVLIGYSFGADIIPATYNLLPDRVKSSVAQLSLLGLSNEVDFEISVQGWLGVAGEGKGGKTVDDIAKIDPRLVQCVYGTEEEDEDPCPGLKAKGVETIGIEGGHHFDEDYEALAKRIVTSLKTRLAK</sequence>
<name>A0A2W5HGJ0_9HYPH</name>
<reference evidence="3 4" key="1">
    <citation type="submission" date="2017-08" db="EMBL/GenBank/DDBJ databases">
        <title>Infants hospitalized years apart are colonized by the same room-sourced microbial strains.</title>
        <authorList>
            <person name="Brooks B."/>
            <person name="Olm M.R."/>
            <person name="Firek B.A."/>
            <person name="Baker R."/>
            <person name="Thomas B.C."/>
            <person name="Morowitz M.J."/>
            <person name="Banfield J.F."/>
        </authorList>
    </citation>
    <scope>NUCLEOTIDE SEQUENCE [LARGE SCALE GENOMIC DNA]</scope>
    <source>
        <strain evidence="3">S2_009_000_R2_73</strain>
    </source>
</reference>
<evidence type="ECO:0000259" key="2">
    <source>
        <dbReference type="Pfam" id="PF06057"/>
    </source>
</evidence>
<dbReference type="InterPro" id="IPR029058">
    <property type="entry name" value="AB_hydrolase_fold"/>
</dbReference>
<dbReference type="SUPFAM" id="SSF53474">
    <property type="entry name" value="alpha/beta-Hydrolases"/>
    <property type="match status" value="1"/>
</dbReference>
<feature type="domain" description="Bacterial virulence" evidence="2">
    <location>
        <begin position="267"/>
        <end position="458"/>
    </location>
</feature>
<feature type="chain" id="PRO_5016005707" evidence="1">
    <location>
        <begin position="30"/>
        <end position="461"/>
    </location>
</feature>
<feature type="signal peptide" evidence="1">
    <location>
        <begin position="1"/>
        <end position="29"/>
    </location>
</feature>
<dbReference type="Pfam" id="PF06057">
    <property type="entry name" value="VirJ"/>
    <property type="match status" value="1"/>
</dbReference>
<dbReference type="EMBL" id="QFOL01000037">
    <property type="protein sequence ID" value="PZP52839.1"/>
    <property type="molecule type" value="Genomic_DNA"/>
</dbReference>
<protein>
    <submittedName>
        <fullName evidence="3">Type IV secretory pathway protein AcvB</fullName>
    </submittedName>
</protein>
<dbReference type="Gene3D" id="3.40.50.1820">
    <property type="entry name" value="alpha/beta hydrolase"/>
    <property type="match status" value="1"/>
</dbReference>
<dbReference type="PIRSF" id="PIRSF029063">
    <property type="entry name" value="IV_sec_VirJ"/>
    <property type="match status" value="1"/>
</dbReference>
<gene>
    <name evidence="3" type="ORF">DI595_05720</name>
</gene>
<proteinExistence type="predicted"/>
<accession>A0A2W5HGJ0</accession>
<evidence type="ECO:0000313" key="3">
    <source>
        <dbReference type="EMBL" id="PZP52839.1"/>
    </source>
</evidence>
<comment type="caution">
    <text evidence="3">The sequence shown here is derived from an EMBL/GenBank/DDBJ whole genome shotgun (WGS) entry which is preliminary data.</text>
</comment>
<dbReference type="Proteomes" id="UP000249769">
    <property type="component" value="Unassembled WGS sequence"/>
</dbReference>
<organism evidence="3 4">
    <name type="scientific">Agrobacterium fabrum</name>
    <dbReference type="NCBI Taxonomy" id="1176649"/>
    <lineage>
        <taxon>Bacteria</taxon>
        <taxon>Pseudomonadati</taxon>
        <taxon>Pseudomonadota</taxon>
        <taxon>Alphaproteobacteria</taxon>
        <taxon>Hyphomicrobiales</taxon>
        <taxon>Rhizobiaceae</taxon>
        <taxon>Rhizobium/Agrobacterium group</taxon>
        <taxon>Agrobacterium</taxon>
        <taxon>Agrobacterium tumefaciens complex</taxon>
    </lineage>
</organism>